<dbReference type="Proteomes" id="UP001139207">
    <property type="component" value="Unassembled WGS sequence"/>
</dbReference>
<dbReference type="NCBIfam" id="TIGR02646">
    <property type="entry name" value="retron system putative HNH endonuclease"/>
    <property type="match status" value="1"/>
</dbReference>
<dbReference type="EMBL" id="JALIEA010000017">
    <property type="protein sequence ID" value="MCJ7859489.1"/>
    <property type="molecule type" value="Genomic_DNA"/>
</dbReference>
<reference evidence="1" key="1">
    <citation type="submission" date="2022-04" db="EMBL/GenBank/DDBJ databases">
        <title>Corynebacterium kalidii LD5P10.</title>
        <authorList>
            <person name="Sun J.Q."/>
        </authorList>
    </citation>
    <scope>NUCLEOTIDE SEQUENCE</scope>
    <source>
        <strain evidence="1">LD5P10</strain>
    </source>
</reference>
<protein>
    <submittedName>
        <fullName evidence="1">TIGR02646 family protein</fullName>
    </submittedName>
</protein>
<gene>
    <name evidence="1" type="ORF">MUN33_12330</name>
</gene>
<proteinExistence type="predicted"/>
<comment type="caution">
    <text evidence="1">The sequence shown here is derived from an EMBL/GenBank/DDBJ whole genome shotgun (WGS) entry which is preliminary data.</text>
</comment>
<organism evidence="1 2">
    <name type="scientific">Corynebacterium kalidii</name>
    <dbReference type="NCBI Taxonomy" id="2931982"/>
    <lineage>
        <taxon>Bacteria</taxon>
        <taxon>Bacillati</taxon>
        <taxon>Actinomycetota</taxon>
        <taxon>Actinomycetes</taxon>
        <taxon>Mycobacteriales</taxon>
        <taxon>Corynebacteriaceae</taxon>
        <taxon>Corynebacterium</taxon>
    </lineage>
</organism>
<keyword evidence="2" id="KW-1185">Reference proteome</keyword>
<sequence length="217" mass="24329">MRKLERPDPEPECLADMRAGQSWGDLPSACKGTVREALEVMHSDLGPPLCSYCEWEILTQEKGHIEHLYPRSIYPDETFSWGNLYLSCNHPDHCGQFKDRSGRPRYRPEDLIRPDNDDPAAFLRCSSSGEIRPREGLSPTDRQRAMTTIDVLGLNAPALQGKRRAVVKRASDLLLPELDFLASLEPDEREDLLAGEIAAFRAGGNPSAALHFIVDMM</sequence>
<evidence type="ECO:0000313" key="2">
    <source>
        <dbReference type="Proteomes" id="UP001139207"/>
    </source>
</evidence>
<evidence type="ECO:0000313" key="1">
    <source>
        <dbReference type="EMBL" id="MCJ7859489.1"/>
    </source>
</evidence>
<dbReference type="InterPro" id="IPR013467">
    <property type="entry name" value="HNH78-like"/>
</dbReference>
<accession>A0A9X1WI14</accession>
<dbReference type="RefSeq" id="WP_244805215.1">
    <property type="nucleotide sequence ID" value="NZ_JALIEA010000017.1"/>
</dbReference>
<dbReference type="AlphaFoldDB" id="A0A9X1WI14"/>
<name>A0A9X1WI14_9CORY</name>